<evidence type="ECO:0000313" key="3">
    <source>
        <dbReference type="EMBL" id="KAF9423599.1"/>
    </source>
</evidence>
<evidence type="ECO:0000313" key="4">
    <source>
        <dbReference type="Proteomes" id="UP000648187"/>
    </source>
</evidence>
<comment type="caution">
    <text evidence="3">The sequence shown here is derived from an EMBL/GenBank/DDBJ whole genome shotgun (WGS) entry which is preliminary data.</text>
</comment>
<protein>
    <recommendedName>
        <fullName evidence="2">FP protein C-terminal domain-containing protein</fullName>
    </recommendedName>
</protein>
<proteinExistence type="predicted"/>
<sequence>MPRTQRSSPPTTTPNASVTLVKSDSDIPSSVLNSPSGGVNIQPRLKRPCPAFSPGNEVQDLKHELFGMLSTWKKEIEERFTKFSTDQNSTLLKLVTELAELKQQNYAIQKSNAEIEKTVTYISKQYDDIIKDVDLLKKENLAQKDYISNLELKIQDIQQRSRTSSIEVRNVPPINNETAADLSTIIAKVGAAVGMPLDVAQLRDTYRLPGKEGTVRPIIAELSSVQIKNQLLSSVRNFNKSNPNEGRLNTTCIGLSDDRRPVYVAEYLPVSSRKLFYLAREFSKQKGYKYCWTSNGNIFIRKEPGAKQVLIRSEKTLKDLQSVTNQ</sequence>
<feature type="compositionally biased region" description="Polar residues" evidence="1">
    <location>
        <begin position="15"/>
        <end position="39"/>
    </location>
</feature>
<evidence type="ECO:0000259" key="2">
    <source>
        <dbReference type="Pfam" id="PF25298"/>
    </source>
</evidence>
<accession>A0A835GTU3</accession>
<dbReference type="EMBL" id="JACKWZ010000008">
    <property type="protein sequence ID" value="KAF9423599.1"/>
    <property type="molecule type" value="Genomic_DNA"/>
</dbReference>
<gene>
    <name evidence="3" type="ORF">HW555_001154</name>
</gene>
<feature type="domain" description="FP protein C-terminal" evidence="2">
    <location>
        <begin position="272"/>
        <end position="320"/>
    </location>
</feature>
<reference evidence="3" key="1">
    <citation type="submission" date="2020-08" db="EMBL/GenBank/DDBJ databases">
        <title>Spodoptera exigua strain:BAW_Kor-Di-RS1 Genome sequencing and assembly.</title>
        <authorList>
            <person name="Kim J."/>
            <person name="Nam H.Y."/>
            <person name="Kwon M."/>
            <person name="Choi J.H."/>
            <person name="Cho S.R."/>
            <person name="Kim G.-H."/>
        </authorList>
    </citation>
    <scope>NUCLEOTIDE SEQUENCE</scope>
    <source>
        <strain evidence="3">BAW_Kor-Di-RS1</strain>
        <tissue evidence="3">Whole-body</tissue>
    </source>
</reference>
<dbReference type="InterPro" id="IPR057251">
    <property type="entry name" value="FP_C"/>
</dbReference>
<dbReference type="Proteomes" id="UP000648187">
    <property type="component" value="Unassembled WGS sequence"/>
</dbReference>
<feature type="compositionally biased region" description="Low complexity" evidence="1">
    <location>
        <begin position="1"/>
        <end position="14"/>
    </location>
</feature>
<keyword evidence="4" id="KW-1185">Reference proteome</keyword>
<dbReference type="AlphaFoldDB" id="A0A835GTU3"/>
<evidence type="ECO:0000256" key="1">
    <source>
        <dbReference type="SAM" id="MobiDB-lite"/>
    </source>
</evidence>
<organism evidence="3 4">
    <name type="scientific">Spodoptera exigua</name>
    <name type="common">Beet armyworm</name>
    <name type="synonym">Noctua fulgens</name>
    <dbReference type="NCBI Taxonomy" id="7107"/>
    <lineage>
        <taxon>Eukaryota</taxon>
        <taxon>Metazoa</taxon>
        <taxon>Ecdysozoa</taxon>
        <taxon>Arthropoda</taxon>
        <taxon>Hexapoda</taxon>
        <taxon>Insecta</taxon>
        <taxon>Pterygota</taxon>
        <taxon>Neoptera</taxon>
        <taxon>Endopterygota</taxon>
        <taxon>Lepidoptera</taxon>
        <taxon>Glossata</taxon>
        <taxon>Ditrysia</taxon>
        <taxon>Noctuoidea</taxon>
        <taxon>Noctuidae</taxon>
        <taxon>Amphipyrinae</taxon>
        <taxon>Spodoptera</taxon>
    </lineage>
</organism>
<dbReference type="Pfam" id="PF25298">
    <property type="entry name" value="Baculo_FP_2nd"/>
    <property type="match status" value="1"/>
</dbReference>
<feature type="region of interest" description="Disordered" evidence="1">
    <location>
        <begin position="1"/>
        <end position="40"/>
    </location>
</feature>
<name>A0A835GTU3_SPOEX</name>